<dbReference type="STRING" id="1931241.BVH74_18265"/>
<organism evidence="9 10">
    <name type="scientific">Halopseudomonas phragmitis</name>
    <dbReference type="NCBI Taxonomy" id="1931241"/>
    <lineage>
        <taxon>Bacteria</taxon>
        <taxon>Pseudomonadati</taxon>
        <taxon>Pseudomonadota</taxon>
        <taxon>Gammaproteobacteria</taxon>
        <taxon>Pseudomonadales</taxon>
        <taxon>Pseudomonadaceae</taxon>
        <taxon>Halopseudomonas</taxon>
    </lineage>
</organism>
<keyword evidence="1 6" id="KW-0489">Methyltransferase</keyword>
<evidence type="ECO:0000313" key="9">
    <source>
        <dbReference type="EMBL" id="AQZ96575.1"/>
    </source>
</evidence>
<protein>
    <recommendedName>
        <fullName evidence="8">Cytosine-specific methyltransferase</fullName>
        <ecNumber evidence="8">2.1.1.37</ecNumber>
    </recommendedName>
</protein>
<dbReference type="InterPro" id="IPR031303">
    <property type="entry name" value="C5_meth_CS"/>
</dbReference>
<dbReference type="KEGG" id="ppha:BVH74_18265"/>
<evidence type="ECO:0000256" key="5">
    <source>
        <dbReference type="ARBA" id="ARBA00047422"/>
    </source>
</evidence>
<dbReference type="GO" id="GO:0032259">
    <property type="term" value="P:methylation"/>
    <property type="evidence" value="ECO:0007669"/>
    <property type="project" value="UniProtKB-KW"/>
</dbReference>
<keyword evidence="4" id="KW-0680">Restriction system</keyword>
<accession>A0A1V0B9H1</accession>
<dbReference type="AlphaFoldDB" id="A0A1V0B9H1"/>
<feature type="active site" evidence="6">
    <location>
        <position position="71"/>
    </location>
</feature>
<keyword evidence="10" id="KW-1185">Reference proteome</keyword>
<dbReference type="EMBL" id="CP020100">
    <property type="protein sequence ID" value="AQZ96575.1"/>
    <property type="molecule type" value="Genomic_DNA"/>
</dbReference>
<sequence>MPTAVSLFSGCGGSDAGVISAGFDVIMANDILPYARDVYLSNFPDTDYFLGDVSTIESFPRADLLVGCYPCQGFSQGGAREANRKINTLYLEFARALGDIEPRAFIAENVSGLRRSTYRHLLEDQLKRFAEAGKFGYDVKWQLLNAHDYGVAQERKRLVIVGIRRDLGASFSFPGATHGPSVDKPYFTIKEALAGLPEWPAGEFCEDPFHWYYLSRNRRRDWGELSKTIVSHMRHMPLHPVSPVLQRIHTDKWVFESDAPARRFSYREAARLQGFMPRFTTHQGDMVFPENIESGRKDFAYNMLRHRYRVIGNAVPPPMFEAVAAALPDIWD</sequence>
<reference evidence="9 10" key="1">
    <citation type="submission" date="2017-03" db="EMBL/GenBank/DDBJ databases">
        <title>Complete genome sequence of the novel DNRA strain Pseudomonas sp. S-6-2 isolated from Chinese polluted river sediment. Journal of Biotechnology.</title>
        <authorList>
            <person name="Li J."/>
            <person name="Xiang F."/>
            <person name="Wang L."/>
            <person name="Xi L."/>
            <person name="Liu J."/>
        </authorList>
    </citation>
    <scope>NUCLEOTIDE SEQUENCE [LARGE SCALE GENOMIC DNA]</scope>
    <source>
        <strain evidence="9 10">S-6-2</strain>
    </source>
</reference>
<keyword evidence="3 6" id="KW-0949">S-adenosyl-L-methionine</keyword>
<dbReference type="EC" id="2.1.1.37" evidence="8"/>
<dbReference type="Gene3D" id="3.90.120.10">
    <property type="entry name" value="DNA Methylase, subunit A, domain 2"/>
    <property type="match status" value="1"/>
</dbReference>
<proteinExistence type="inferred from homology"/>
<evidence type="ECO:0000256" key="6">
    <source>
        <dbReference type="PROSITE-ProRule" id="PRU01016"/>
    </source>
</evidence>
<keyword evidence="2 6" id="KW-0808">Transferase</keyword>
<dbReference type="SUPFAM" id="SSF53335">
    <property type="entry name" value="S-adenosyl-L-methionine-dependent methyltransferases"/>
    <property type="match status" value="1"/>
</dbReference>
<evidence type="ECO:0000313" key="10">
    <source>
        <dbReference type="Proteomes" id="UP000243488"/>
    </source>
</evidence>
<dbReference type="NCBIfam" id="TIGR00675">
    <property type="entry name" value="dcm"/>
    <property type="match status" value="1"/>
</dbReference>
<dbReference type="InterPro" id="IPR029063">
    <property type="entry name" value="SAM-dependent_MTases_sf"/>
</dbReference>
<evidence type="ECO:0000256" key="8">
    <source>
        <dbReference type="RuleBase" id="RU000417"/>
    </source>
</evidence>
<dbReference type="InterPro" id="IPR050390">
    <property type="entry name" value="C5-Methyltransferase"/>
</dbReference>
<dbReference type="PANTHER" id="PTHR10629:SF52">
    <property type="entry name" value="DNA (CYTOSINE-5)-METHYLTRANSFERASE 1"/>
    <property type="match status" value="1"/>
</dbReference>
<dbReference type="Gene3D" id="3.40.50.150">
    <property type="entry name" value="Vaccinia Virus protein VP39"/>
    <property type="match status" value="1"/>
</dbReference>
<dbReference type="InterPro" id="IPR001525">
    <property type="entry name" value="C5_MeTfrase"/>
</dbReference>
<dbReference type="Pfam" id="PF00145">
    <property type="entry name" value="DNA_methylase"/>
    <property type="match status" value="1"/>
</dbReference>
<dbReference type="PANTHER" id="PTHR10629">
    <property type="entry name" value="CYTOSINE-SPECIFIC METHYLTRANSFERASE"/>
    <property type="match status" value="1"/>
</dbReference>
<evidence type="ECO:0000256" key="2">
    <source>
        <dbReference type="ARBA" id="ARBA00022679"/>
    </source>
</evidence>
<evidence type="ECO:0000256" key="7">
    <source>
        <dbReference type="RuleBase" id="RU000416"/>
    </source>
</evidence>
<dbReference type="PRINTS" id="PR00105">
    <property type="entry name" value="C5METTRFRASE"/>
</dbReference>
<comment type="catalytic activity">
    <reaction evidence="5 8">
        <text>a 2'-deoxycytidine in DNA + S-adenosyl-L-methionine = a 5-methyl-2'-deoxycytidine in DNA + S-adenosyl-L-homocysteine + H(+)</text>
        <dbReference type="Rhea" id="RHEA:13681"/>
        <dbReference type="Rhea" id="RHEA-COMP:11369"/>
        <dbReference type="Rhea" id="RHEA-COMP:11370"/>
        <dbReference type="ChEBI" id="CHEBI:15378"/>
        <dbReference type="ChEBI" id="CHEBI:57856"/>
        <dbReference type="ChEBI" id="CHEBI:59789"/>
        <dbReference type="ChEBI" id="CHEBI:85452"/>
        <dbReference type="ChEBI" id="CHEBI:85454"/>
        <dbReference type="EC" id="2.1.1.37"/>
    </reaction>
</comment>
<evidence type="ECO:0000256" key="1">
    <source>
        <dbReference type="ARBA" id="ARBA00022603"/>
    </source>
</evidence>
<dbReference type="PROSITE" id="PS51679">
    <property type="entry name" value="SAM_MT_C5"/>
    <property type="match status" value="1"/>
</dbReference>
<dbReference type="GO" id="GO:0003886">
    <property type="term" value="F:DNA (cytosine-5-)-methyltransferase activity"/>
    <property type="evidence" value="ECO:0007669"/>
    <property type="project" value="UniProtKB-EC"/>
</dbReference>
<dbReference type="InterPro" id="IPR018117">
    <property type="entry name" value="C5_DNA_meth_AS"/>
</dbReference>
<evidence type="ECO:0000256" key="3">
    <source>
        <dbReference type="ARBA" id="ARBA00022691"/>
    </source>
</evidence>
<dbReference type="RefSeq" id="WP_080051483.1">
    <property type="nucleotide sequence ID" value="NZ_CP020100.1"/>
</dbReference>
<dbReference type="PROSITE" id="PS00094">
    <property type="entry name" value="C5_MTASE_1"/>
    <property type="match status" value="1"/>
</dbReference>
<comment type="similarity">
    <text evidence="6 7">Belongs to the class I-like SAM-binding methyltransferase superfamily. C5-methyltransferase family.</text>
</comment>
<gene>
    <name evidence="9" type="ORF">BVH74_18265</name>
</gene>
<name>A0A1V0B9H1_9GAMM</name>
<dbReference type="REBASE" id="192892">
    <property type="entry name" value="M.PspS62ORF18265P"/>
</dbReference>
<dbReference type="GO" id="GO:0003677">
    <property type="term" value="F:DNA binding"/>
    <property type="evidence" value="ECO:0007669"/>
    <property type="project" value="TreeGrafter"/>
</dbReference>
<dbReference type="PROSITE" id="PS00095">
    <property type="entry name" value="C5_MTASE_2"/>
    <property type="match status" value="1"/>
</dbReference>
<dbReference type="GO" id="GO:0044027">
    <property type="term" value="P:negative regulation of gene expression via chromosomal CpG island methylation"/>
    <property type="evidence" value="ECO:0007669"/>
    <property type="project" value="TreeGrafter"/>
</dbReference>
<dbReference type="Proteomes" id="UP000243488">
    <property type="component" value="Chromosome"/>
</dbReference>
<dbReference type="GO" id="GO:0009307">
    <property type="term" value="P:DNA restriction-modification system"/>
    <property type="evidence" value="ECO:0007669"/>
    <property type="project" value="UniProtKB-KW"/>
</dbReference>
<evidence type="ECO:0000256" key="4">
    <source>
        <dbReference type="ARBA" id="ARBA00022747"/>
    </source>
</evidence>